<proteinExistence type="predicted"/>
<sequence length="293" mass="33623">MALFGTLLKIILALGLEMATGEVVNVLNFQSDINLPIVSGGDLPPDNSYDVYRKIWGITQEEIESMEINSLEYFNSMTDIDLINMPQCTNTGNVFSLVPVFKLQPVQPDTLNAYCLTRTMDGVIYVYDPNNQKRIASFYHVRNLDIIGYKLVQSIIPKHEATENPLPLLDTGFVLNVLEDNYFPCSKFKSYCIKGDRMLYGWYTIRDLYKKGEWGVIHYESRGPQNILKQFTPLSFRLDSKVWGKGFSNGFVSRRYVNNEIAQPCYENSCPYRIPKMFDTISISFRNVLTFIS</sequence>
<keyword evidence="1" id="KW-0732">Signal</keyword>
<organism evidence="2 3">
    <name type="scientific">Cryptosporidium xiaoi</name>
    <dbReference type="NCBI Taxonomy" id="659607"/>
    <lineage>
        <taxon>Eukaryota</taxon>
        <taxon>Sar</taxon>
        <taxon>Alveolata</taxon>
        <taxon>Apicomplexa</taxon>
        <taxon>Conoidasida</taxon>
        <taxon>Coccidia</taxon>
        <taxon>Eucoccidiorida</taxon>
        <taxon>Eimeriorina</taxon>
        <taxon>Cryptosporidiidae</taxon>
        <taxon>Cryptosporidium</taxon>
    </lineage>
</organism>
<name>A0AAV9XVA1_9CRYT</name>
<reference evidence="2 3" key="1">
    <citation type="submission" date="2023-10" db="EMBL/GenBank/DDBJ databases">
        <title>Comparative genomics analysis reveals potential genetic determinants of host preference in Cryptosporidium xiaoi.</title>
        <authorList>
            <person name="Xiao L."/>
            <person name="Li J."/>
        </authorList>
    </citation>
    <scope>NUCLEOTIDE SEQUENCE [LARGE SCALE GENOMIC DNA]</scope>
    <source>
        <strain evidence="2 3">52996</strain>
    </source>
</reference>
<accession>A0AAV9XVA1</accession>
<feature type="signal peptide" evidence="1">
    <location>
        <begin position="1"/>
        <end position="21"/>
    </location>
</feature>
<protein>
    <submittedName>
        <fullName evidence="2">Uncharacterized protein</fullName>
    </submittedName>
</protein>
<comment type="caution">
    <text evidence="2">The sequence shown here is derived from an EMBL/GenBank/DDBJ whole genome shotgun (WGS) entry which is preliminary data.</text>
</comment>
<keyword evidence="3" id="KW-1185">Reference proteome</keyword>
<feature type="chain" id="PRO_5043653865" evidence="1">
    <location>
        <begin position="22"/>
        <end position="293"/>
    </location>
</feature>
<evidence type="ECO:0000313" key="2">
    <source>
        <dbReference type="EMBL" id="KAK6588419.1"/>
    </source>
</evidence>
<evidence type="ECO:0000313" key="3">
    <source>
        <dbReference type="Proteomes" id="UP001311799"/>
    </source>
</evidence>
<dbReference type="Proteomes" id="UP001311799">
    <property type="component" value="Unassembled WGS sequence"/>
</dbReference>
<dbReference type="EMBL" id="JAWDEY010000032">
    <property type="protein sequence ID" value="KAK6588419.1"/>
    <property type="molecule type" value="Genomic_DNA"/>
</dbReference>
<gene>
    <name evidence="2" type="ORF">RS030_4642</name>
</gene>
<evidence type="ECO:0000256" key="1">
    <source>
        <dbReference type="SAM" id="SignalP"/>
    </source>
</evidence>
<dbReference type="AlphaFoldDB" id="A0AAV9XVA1"/>